<evidence type="ECO:0000256" key="1">
    <source>
        <dbReference type="SAM" id="MobiDB-lite"/>
    </source>
</evidence>
<accession>A0A3M7DNZ4</accession>
<dbReference type="CDD" id="cd24145">
    <property type="entry name" value="Mgr3-like"/>
    <property type="match status" value="1"/>
</dbReference>
<dbReference type="InterPro" id="IPR040201">
    <property type="entry name" value="Mrg3-like"/>
</dbReference>
<dbReference type="EMBL" id="QWIP01000328">
    <property type="protein sequence ID" value="RMY66035.1"/>
    <property type="molecule type" value="Genomic_DNA"/>
</dbReference>
<reference evidence="2 3" key="1">
    <citation type="journal article" date="2018" name="BMC Genomics">
        <title>Genomic evidence for intraspecific hybridization in a clonal and extremely halotolerant yeast.</title>
        <authorList>
            <person name="Gostincar C."/>
            <person name="Stajich J.E."/>
            <person name="Zupancic J."/>
            <person name="Zalar P."/>
            <person name="Gunde-Cimerman N."/>
        </authorList>
    </citation>
    <scope>NUCLEOTIDE SEQUENCE [LARGE SCALE GENOMIC DNA]</scope>
    <source>
        <strain evidence="2 3">EXF-2682</strain>
    </source>
</reference>
<dbReference type="Proteomes" id="UP000269276">
    <property type="component" value="Unassembled WGS sequence"/>
</dbReference>
<dbReference type="InterPro" id="IPR019734">
    <property type="entry name" value="TPR_rpt"/>
</dbReference>
<protein>
    <recommendedName>
        <fullName evidence="4">MalT-like TPR region domain-containing protein</fullName>
    </recommendedName>
</protein>
<evidence type="ECO:0008006" key="4">
    <source>
        <dbReference type="Google" id="ProtNLM"/>
    </source>
</evidence>
<dbReference type="SMART" id="SM00028">
    <property type="entry name" value="TPR"/>
    <property type="match status" value="3"/>
</dbReference>
<dbReference type="PANTHER" id="PTHR28142:SF1">
    <property type="entry name" value="MITOCHONDRIAL INNER MEMBRANE I-AAA PROTEASE SUPERCOMPLEX SUBUNIT MGR3-RELATED"/>
    <property type="match status" value="1"/>
</dbReference>
<dbReference type="GO" id="GO:0051787">
    <property type="term" value="F:misfolded protein binding"/>
    <property type="evidence" value="ECO:0007669"/>
    <property type="project" value="TreeGrafter"/>
</dbReference>
<name>A0A3M7DNZ4_HORWE</name>
<dbReference type="Gene3D" id="1.25.40.10">
    <property type="entry name" value="Tetratricopeptide repeat domain"/>
    <property type="match status" value="1"/>
</dbReference>
<dbReference type="SUPFAM" id="SSF48452">
    <property type="entry name" value="TPR-like"/>
    <property type="match status" value="2"/>
</dbReference>
<proteinExistence type="predicted"/>
<dbReference type="OrthoDB" id="10050400at2759"/>
<organism evidence="2 3">
    <name type="scientific">Hortaea werneckii</name>
    <name type="common">Black yeast</name>
    <name type="synonym">Cladosporium werneckii</name>
    <dbReference type="NCBI Taxonomy" id="91943"/>
    <lineage>
        <taxon>Eukaryota</taxon>
        <taxon>Fungi</taxon>
        <taxon>Dikarya</taxon>
        <taxon>Ascomycota</taxon>
        <taxon>Pezizomycotina</taxon>
        <taxon>Dothideomycetes</taxon>
        <taxon>Dothideomycetidae</taxon>
        <taxon>Mycosphaerellales</taxon>
        <taxon>Teratosphaeriaceae</taxon>
        <taxon>Hortaea</taxon>
    </lineage>
</organism>
<feature type="region of interest" description="Disordered" evidence="1">
    <location>
        <begin position="24"/>
        <end position="56"/>
    </location>
</feature>
<gene>
    <name evidence="2" type="ORF">D0863_08711</name>
</gene>
<evidence type="ECO:0000313" key="3">
    <source>
        <dbReference type="Proteomes" id="UP000269276"/>
    </source>
</evidence>
<sequence length="447" mass="50056">MSARSAVGSFFAFAAKQPVSSYGRQRSLHTLPRSSVRPSQCLRGPRRFQQQQQQRRAAGSFAGNARDLWSRHPLQVSLAAGAILAGTVALVYTNYMYQTYILGAFHNYPEEVAKKLRRALYYTNTDLQPQEAIKYYKQALQIAEEMEIDPFSDEIMGVKIQVAKLMEDVGQIAKAIQVLEILRRDSLEFLRQYGDREHNKTKRTRVLAKCVGLSVKLGELYGTAEIYDREMSEERLVWAVETVLKEVQRRQSIRQASNLNDEQLDEREGKWMSNSEIGASLEALATNYESKDQHYLATPLFLQALSLQPTKDCHTVILMNNLASSLAQQSPRAARAAQDYAQSRVINSAESSAPSGPVATRETMIMNARTWAQKALEVAGSMKPPERNDECDLGCAVATHNLGEFAKMLGDKAEAKKRYQEAISIGKAIGFPEGVQNGQERLKQLKA</sequence>
<evidence type="ECO:0000313" key="2">
    <source>
        <dbReference type="EMBL" id="RMY66035.1"/>
    </source>
</evidence>
<feature type="compositionally biased region" description="Low complexity" evidence="1">
    <location>
        <begin position="47"/>
        <end position="56"/>
    </location>
</feature>
<comment type="caution">
    <text evidence="2">The sequence shown here is derived from an EMBL/GenBank/DDBJ whole genome shotgun (WGS) entry which is preliminary data.</text>
</comment>
<dbReference type="InterPro" id="IPR011990">
    <property type="entry name" value="TPR-like_helical_dom_sf"/>
</dbReference>
<dbReference type="GO" id="GO:0031942">
    <property type="term" value="C:i-AAA complex"/>
    <property type="evidence" value="ECO:0007669"/>
    <property type="project" value="TreeGrafter"/>
</dbReference>
<dbReference type="AlphaFoldDB" id="A0A3M7DNZ4"/>
<dbReference type="VEuPathDB" id="FungiDB:BTJ68_03872"/>
<dbReference type="GO" id="GO:0006515">
    <property type="term" value="P:protein quality control for misfolded or incompletely synthesized proteins"/>
    <property type="evidence" value="ECO:0007669"/>
    <property type="project" value="TreeGrafter"/>
</dbReference>
<dbReference type="PANTHER" id="PTHR28142">
    <property type="entry name" value="MITOCHONDRIAL INNER MEMBRANE I-AAA PROTEASE SUPERCOMPLEX SUBUNIT MGR3-RELATED"/>
    <property type="match status" value="1"/>
</dbReference>